<reference evidence="2" key="1">
    <citation type="submission" date="2020-06" db="EMBL/GenBank/DDBJ databases">
        <authorList>
            <person name="Dong N."/>
        </authorList>
    </citation>
    <scope>NUCLEOTIDE SEQUENCE</scope>
    <source>
        <strain evidence="2">DF46-2-2</strain>
    </source>
</reference>
<keyword evidence="1" id="KW-0812">Transmembrane</keyword>
<organism evidence="2 3">
    <name type="scientific">Thiopseudomonas alkaliphila</name>
    <dbReference type="NCBI Taxonomy" id="1697053"/>
    <lineage>
        <taxon>Bacteria</taxon>
        <taxon>Pseudomonadati</taxon>
        <taxon>Pseudomonadota</taxon>
        <taxon>Gammaproteobacteria</taxon>
        <taxon>Pseudomonadales</taxon>
        <taxon>Pseudomonadaceae</taxon>
        <taxon>Thiopseudomonas</taxon>
    </lineage>
</organism>
<reference evidence="2" key="2">
    <citation type="journal article" date="2022" name="Sci. Total Environ.">
        <title>Prevalence, transmission, and molecular epidemiology of tet(X)-positive bacteria among humans, animals, and environmental niches in China: An epidemiological, and genomic-based study.</title>
        <authorList>
            <person name="Dong N."/>
            <person name="Zeng Y."/>
            <person name="Cai C."/>
            <person name="Sun C."/>
            <person name="Lu J."/>
            <person name="Liu C."/>
            <person name="Zhou H."/>
            <person name="Sun Q."/>
            <person name="Shu L."/>
            <person name="Wang H."/>
            <person name="Wang Y."/>
            <person name="Wang S."/>
            <person name="Wu C."/>
            <person name="Chan E.W."/>
            <person name="Chen G."/>
            <person name="Shen Z."/>
            <person name="Chen S."/>
            <person name="Zhang R."/>
        </authorList>
    </citation>
    <scope>NUCLEOTIDE SEQUENCE</scope>
    <source>
        <strain evidence="2">DF46-2-2</strain>
    </source>
</reference>
<dbReference type="EMBL" id="JACANB010000003">
    <property type="protein sequence ID" value="MDM1696289.1"/>
    <property type="molecule type" value="Genomic_DNA"/>
</dbReference>
<sequence length="130" mass="14743">MNRDLLAGGQLPPDRKTLIRMRMELRRQQMRKEVLRVAEPVVKLQAGYEKLSNSYLPLIGLIGTAFTSLMFRRQTPTAAPVKQPVASSNKWFTAVKALVPIAGAVYGLYKSRDLTQRKNSKAKKDPFHLY</sequence>
<dbReference type="RefSeq" id="WP_286593657.1">
    <property type="nucleotide sequence ID" value="NZ_JACANB010000003.1"/>
</dbReference>
<feature type="transmembrane region" description="Helical" evidence="1">
    <location>
        <begin position="53"/>
        <end position="71"/>
    </location>
</feature>
<protein>
    <submittedName>
        <fullName evidence="2">Uncharacterized protein</fullName>
    </submittedName>
</protein>
<evidence type="ECO:0000313" key="2">
    <source>
        <dbReference type="EMBL" id="MDM1696289.1"/>
    </source>
</evidence>
<gene>
    <name evidence="2" type="ORF">HX099_06380</name>
</gene>
<keyword evidence="1" id="KW-0472">Membrane</keyword>
<proteinExistence type="predicted"/>
<comment type="caution">
    <text evidence="2">The sequence shown here is derived from an EMBL/GenBank/DDBJ whole genome shotgun (WGS) entry which is preliminary data.</text>
</comment>
<name>A0AAW7DQ82_9GAMM</name>
<feature type="transmembrane region" description="Helical" evidence="1">
    <location>
        <begin position="91"/>
        <end position="109"/>
    </location>
</feature>
<dbReference type="Proteomes" id="UP001173465">
    <property type="component" value="Unassembled WGS sequence"/>
</dbReference>
<keyword evidence="1" id="KW-1133">Transmembrane helix</keyword>
<accession>A0AAW7DQ82</accession>
<evidence type="ECO:0000313" key="3">
    <source>
        <dbReference type="Proteomes" id="UP001173465"/>
    </source>
</evidence>
<evidence type="ECO:0000256" key="1">
    <source>
        <dbReference type="SAM" id="Phobius"/>
    </source>
</evidence>
<dbReference type="AlphaFoldDB" id="A0AAW7DQ82"/>